<organism evidence="1">
    <name type="scientific">marine sediment metagenome</name>
    <dbReference type="NCBI Taxonomy" id="412755"/>
    <lineage>
        <taxon>unclassified sequences</taxon>
        <taxon>metagenomes</taxon>
        <taxon>ecological metagenomes</taxon>
    </lineage>
</organism>
<protein>
    <submittedName>
        <fullName evidence="1">Uncharacterized protein</fullName>
    </submittedName>
</protein>
<reference evidence="1" key="1">
    <citation type="journal article" date="2014" name="Front. Microbiol.">
        <title>High frequency of phylogenetically diverse reductive dehalogenase-homologous genes in deep subseafloor sedimentary metagenomes.</title>
        <authorList>
            <person name="Kawai M."/>
            <person name="Futagami T."/>
            <person name="Toyoda A."/>
            <person name="Takaki Y."/>
            <person name="Nishi S."/>
            <person name="Hori S."/>
            <person name="Arai W."/>
            <person name="Tsubouchi T."/>
            <person name="Morono Y."/>
            <person name="Uchiyama I."/>
            <person name="Ito T."/>
            <person name="Fujiyama A."/>
            <person name="Inagaki F."/>
            <person name="Takami H."/>
        </authorList>
    </citation>
    <scope>NUCLEOTIDE SEQUENCE</scope>
    <source>
        <strain evidence="1">Expedition CK06-06</strain>
    </source>
</reference>
<accession>X0YH17</accession>
<proteinExistence type="predicted"/>
<dbReference type="AlphaFoldDB" id="X0YH17"/>
<sequence length="115" mass="14119">DFFIHYEREGKDYKDQRMVLIYFNDLLDENKINLEKIGFVYIRNRNTIQDENYAISIKTNKNDEFDRFLIRKLKNGKKLEPDKVYYSTGFSKKYRNLSENSVLEDFIKYLKFKEF</sequence>
<dbReference type="EMBL" id="BART01008564">
    <property type="protein sequence ID" value="GAG55205.1"/>
    <property type="molecule type" value="Genomic_DNA"/>
</dbReference>
<comment type="caution">
    <text evidence="1">The sequence shown here is derived from an EMBL/GenBank/DDBJ whole genome shotgun (WGS) entry which is preliminary data.</text>
</comment>
<gene>
    <name evidence="1" type="ORF">S01H4_19236</name>
</gene>
<feature type="non-terminal residue" evidence="1">
    <location>
        <position position="1"/>
    </location>
</feature>
<evidence type="ECO:0000313" key="1">
    <source>
        <dbReference type="EMBL" id="GAG55205.1"/>
    </source>
</evidence>
<name>X0YH17_9ZZZZ</name>